<dbReference type="EMBL" id="MLAW01000005">
    <property type="protein sequence ID" value="OJJ26709.1"/>
    <property type="molecule type" value="Genomic_DNA"/>
</dbReference>
<reference evidence="1" key="1">
    <citation type="submission" date="2016-10" db="EMBL/GenBank/DDBJ databases">
        <title>CRISPR-Cas defence system in Roseofilum reptotaenium: evidence of a bacteriophage-cyanobacterium arms race in the coral black band disease.</title>
        <authorList>
            <person name="Buerger P."/>
            <person name="Wood-Charlson E.M."/>
            <person name="Weynberg K.D."/>
            <person name="Willis B."/>
            <person name="Van Oppen M.J."/>
        </authorList>
    </citation>
    <scope>NUCLEOTIDE SEQUENCE [LARGE SCALE GENOMIC DNA]</scope>
    <source>
        <strain evidence="1">AO1-A</strain>
    </source>
</reference>
<evidence type="ECO:0000313" key="2">
    <source>
        <dbReference type="Proteomes" id="UP000183940"/>
    </source>
</evidence>
<proteinExistence type="predicted"/>
<keyword evidence="2" id="KW-1185">Reference proteome</keyword>
<name>A0A1L9QVP3_9CYAN</name>
<comment type="caution">
    <text evidence="1">The sequence shown here is derived from an EMBL/GenBank/DDBJ whole genome shotgun (WGS) entry which is preliminary data.</text>
</comment>
<accession>A0A1L9QVP3</accession>
<sequence>MTTIVDEHLLILPIPERYRQWANQFAQEQLTPEKVRQVYLNTLAVLGVDDCLQMLGIETDREASDSWNPVMRYGGDLADLEVVNLGKLECRAVREGDTVCPIPLEVWCDRIGYAIVELAEGDRQVTILGFVPQVTDETLHLDQLQPLEALLEHLFNLRSASTPVNLLTPMIQLGEWLTGIIPPGWQAVEELLSSDLVLGFNFRSAQSPVILRQAKPIDVGDLSLILVVEIETAVDESMDIRLQLYPSGERATLPPGVAFVLLGDRQNPLLTALSRSQDRGLQLQFSAEPQEIVNIQVNYNDRTWTQTVQI</sequence>
<dbReference type="AlphaFoldDB" id="A0A1L9QVP3"/>
<dbReference type="Pfam" id="PF08852">
    <property type="entry name" value="DUF1822"/>
    <property type="match status" value="1"/>
</dbReference>
<dbReference type="InterPro" id="IPR014951">
    <property type="entry name" value="DUF1822"/>
</dbReference>
<dbReference type="STRING" id="1925591.BI308_04865"/>
<dbReference type="Proteomes" id="UP000183940">
    <property type="component" value="Unassembled WGS sequence"/>
</dbReference>
<evidence type="ECO:0008006" key="3">
    <source>
        <dbReference type="Google" id="ProtNLM"/>
    </source>
</evidence>
<gene>
    <name evidence="1" type="ORF">BI308_04865</name>
</gene>
<protein>
    <recommendedName>
        <fullName evidence="3">DUF1822 domain-containing protein</fullName>
    </recommendedName>
</protein>
<evidence type="ECO:0000313" key="1">
    <source>
        <dbReference type="EMBL" id="OJJ26709.1"/>
    </source>
</evidence>
<organism evidence="1 2">
    <name type="scientific">Roseofilum reptotaenium AO1-A</name>
    <dbReference type="NCBI Taxonomy" id="1925591"/>
    <lineage>
        <taxon>Bacteria</taxon>
        <taxon>Bacillati</taxon>
        <taxon>Cyanobacteriota</taxon>
        <taxon>Cyanophyceae</taxon>
        <taxon>Desertifilales</taxon>
        <taxon>Desertifilaceae</taxon>
        <taxon>Roseofilum</taxon>
    </lineage>
</organism>